<comment type="similarity">
    <text evidence="1 6">Belongs to the carbohydrate kinase PfkB family.</text>
</comment>
<organism evidence="8 9">
    <name type="scientific">Paenibacillus larvae subsp. larvae DSM 25430</name>
    <dbReference type="NCBI Taxonomy" id="697284"/>
    <lineage>
        <taxon>Bacteria</taxon>
        <taxon>Bacillati</taxon>
        <taxon>Bacillota</taxon>
        <taxon>Bacilli</taxon>
        <taxon>Bacillales</taxon>
        <taxon>Paenibacillaceae</taxon>
        <taxon>Paenibacillus</taxon>
    </lineage>
</organism>
<dbReference type="SUPFAM" id="SSF53613">
    <property type="entry name" value="Ribokinase-like"/>
    <property type="match status" value="1"/>
</dbReference>
<dbReference type="Gene3D" id="2.20.150.10">
    <property type="entry name" value="putative 5-dehydro-2- deoxygluconokinase"/>
    <property type="match status" value="1"/>
</dbReference>
<dbReference type="GO" id="GO:0019310">
    <property type="term" value="P:inositol catabolic process"/>
    <property type="evidence" value="ECO:0007669"/>
    <property type="project" value="UniProtKB-UniRule"/>
</dbReference>
<evidence type="ECO:0000313" key="9">
    <source>
        <dbReference type="Proteomes" id="UP000029431"/>
    </source>
</evidence>
<evidence type="ECO:0000256" key="1">
    <source>
        <dbReference type="ARBA" id="ARBA00010688"/>
    </source>
</evidence>
<evidence type="ECO:0000256" key="4">
    <source>
        <dbReference type="ARBA" id="ARBA00022777"/>
    </source>
</evidence>
<evidence type="ECO:0000256" key="3">
    <source>
        <dbReference type="ARBA" id="ARBA00022741"/>
    </source>
</evidence>
<dbReference type="Gene3D" id="3.40.1190.20">
    <property type="match status" value="1"/>
</dbReference>
<dbReference type="HOGENOM" id="CLU_027634_6_0_9"/>
<dbReference type="EC" id="2.7.1.92" evidence="6"/>
<dbReference type="PANTHER" id="PTHR43085:SF49">
    <property type="entry name" value="5-DEHYDRO-2-DEOXYGLUCONOKINASE"/>
    <property type="match status" value="1"/>
</dbReference>
<dbReference type="InterPro" id="IPR023314">
    <property type="entry name" value="Myo_inos_IolC-like_sf"/>
</dbReference>
<keyword evidence="4 6" id="KW-0418">Kinase</keyword>
<dbReference type="InterPro" id="IPR050306">
    <property type="entry name" value="PfkB_Carbo_kinase"/>
</dbReference>
<keyword evidence="3 6" id="KW-0547">Nucleotide-binding</keyword>
<dbReference type="AlphaFoldDB" id="V9W0X8"/>
<feature type="domain" description="Carbohydrate kinase PfkB" evidence="7">
    <location>
        <begin position="17"/>
        <end position="321"/>
    </location>
</feature>
<evidence type="ECO:0000256" key="6">
    <source>
        <dbReference type="HAMAP-Rule" id="MF_01668"/>
    </source>
</evidence>
<dbReference type="PROSITE" id="PS00584">
    <property type="entry name" value="PFKB_KINASES_2"/>
    <property type="match status" value="1"/>
</dbReference>
<evidence type="ECO:0000256" key="2">
    <source>
        <dbReference type="ARBA" id="ARBA00022679"/>
    </source>
</evidence>
<gene>
    <name evidence="6 8" type="primary">iolC</name>
    <name evidence="8" type="ORF">ERIC2_c08110</name>
</gene>
<dbReference type="GO" id="GO:0047590">
    <property type="term" value="F:5-dehydro-2-deoxygluconokinase activity"/>
    <property type="evidence" value="ECO:0007669"/>
    <property type="project" value="UniProtKB-UniRule"/>
</dbReference>
<comment type="catalytic activity">
    <reaction evidence="6">
        <text>5-dehydro-2-deoxy-D-gluconate + ATP = 6-phospho-5-dehydro-2-deoxy-D-gluconate + ADP + H(+)</text>
        <dbReference type="Rhea" id="RHEA:13497"/>
        <dbReference type="ChEBI" id="CHEBI:15378"/>
        <dbReference type="ChEBI" id="CHEBI:16669"/>
        <dbReference type="ChEBI" id="CHEBI:30616"/>
        <dbReference type="ChEBI" id="CHEBI:57949"/>
        <dbReference type="ChEBI" id="CHEBI:456216"/>
        <dbReference type="EC" id="2.7.1.92"/>
    </reaction>
</comment>
<comment type="function">
    <text evidence="6">Catalyzes the phosphorylation of 5-dehydro-2-deoxy-D-gluconate (2-deoxy-5-keto-D-gluconate or DKG) to 6-phospho-5-dehydro-2-deoxy-D-gluconate (DKGP).</text>
</comment>
<evidence type="ECO:0000256" key="5">
    <source>
        <dbReference type="ARBA" id="ARBA00022840"/>
    </source>
</evidence>
<dbReference type="CDD" id="cd01166">
    <property type="entry name" value="KdgK"/>
    <property type="match status" value="1"/>
</dbReference>
<dbReference type="Pfam" id="PF00294">
    <property type="entry name" value="PfkB"/>
    <property type="match status" value="1"/>
</dbReference>
<proteinExistence type="inferred from homology"/>
<reference evidence="8 9" key="1">
    <citation type="journal article" date="2014" name="PLoS ONE">
        <title>How to Kill the Honey Bee Larva: Genomic Potential and Virulence Mechanisms of Paenibacillus larvae.</title>
        <authorList>
            <person name="Djukic M."/>
            <person name="Brzuszkiewicz E."/>
            <person name="Funfhaus A."/>
            <person name="Voss J."/>
            <person name="Gollnow K."/>
            <person name="Poppinga L."/>
            <person name="Liesegang H."/>
            <person name="Garcia-Gonzalez E."/>
            <person name="Genersch E."/>
            <person name="Daniel R."/>
        </authorList>
    </citation>
    <scope>NUCLEOTIDE SEQUENCE [LARGE SCALE GENOMIC DNA]</scope>
    <source>
        <strain evidence="8 9">DSM 25430</strain>
    </source>
</reference>
<dbReference type="KEGG" id="plv:ERIC2_c08110"/>
<dbReference type="GO" id="GO:0005524">
    <property type="term" value="F:ATP binding"/>
    <property type="evidence" value="ECO:0007669"/>
    <property type="project" value="UniProtKB-UniRule"/>
</dbReference>
<dbReference type="InterPro" id="IPR002173">
    <property type="entry name" value="Carboh/pur_kinase_PfkB_CS"/>
</dbReference>
<dbReference type="eggNOG" id="COG0524">
    <property type="taxonomic scope" value="Bacteria"/>
</dbReference>
<comment type="pathway">
    <text evidence="6">Polyol metabolism; myo-inositol degradation into acetyl-CoA; acetyl-CoA from myo-inositol: step 5/7.</text>
</comment>
<name>V9W0X8_9BACL</name>
<protein>
    <recommendedName>
        <fullName evidence="6">5-dehydro-2-deoxygluconokinase</fullName>
        <ecNumber evidence="6">2.7.1.92</ecNumber>
    </recommendedName>
    <alternativeName>
        <fullName evidence="6">2-deoxy-5-keto-D-gluconate kinase</fullName>
        <shortName evidence="6">DKG kinase</shortName>
    </alternativeName>
</protein>
<dbReference type="HAMAP" id="MF_01668">
    <property type="entry name" value="IolC"/>
    <property type="match status" value="1"/>
</dbReference>
<keyword evidence="2 6" id="KW-0808">Transferase</keyword>
<sequence length="348" mass="38766">MLTDVSALTFPVNRKLDLIAVGRLCIDLNANEINKPMEKTRTFTKYVGGSPANIAVGAANLGLKRGFIGKLANDQMGRYIKQYLIEKLIDTSQLAVDNTGAITGLAITEIKSPTDCSILMYRDNVADLLLKPDEVSEEYISQSKALLISGTALAASPSREAVFVALEYARKHNVFVFFDLDYRPYTWNNVAETSIYYQLAAEKSDFIIGTQEEFDMMEKFAGHQVNDKLTAEKWFQHHAKVVLIKHGSEGSIAYTREGNAYRGGIFKTKVLKTFGAGDSYASAMIYGLMQGWELPRAMEYGSASAAIVISRHSCSEAMPTREELDSFIANGEYKRLSRMKTPIKNKWE</sequence>
<dbReference type="UniPathway" id="UPA00076">
    <property type="reaction ID" value="UER00146"/>
</dbReference>
<keyword evidence="5 6" id="KW-0067">ATP-binding</keyword>
<dbReference type="InterPro" id="IPR029056">
    <property type="entry name" value="Ribokinase-like"/>
</dbReference>
<dbReference type="InterPro" id="IPR030830">
    <property type="entry name" value="Myo_inos_IolC"/>
</dbReference>
<dbReference type="InterPro" id="IPR011611">
    <property type="entry name" value="PfkB_dom"/>
</dbReference>
<dbReference type="EMBL" id="CP003355">
    <property type="protein sequence ID" value="AHD04646.1"/>
    <property type="molecule type" value="Genomic_DNA"/>
</dbReference>
<keyword evidence="9" id="KW-1185">Reference proteome</keyword>
<evidence type="ECO:0000259" key="7">
    <source>
        <dbReference type="Pfam" id="PF00294"/>
    </source>
</evidence>
<dbReference type="InterPro" id="IPR022841">
    <property type="entry name" value="DKG_kinase_firmi"/>
</dbReference>
<dbReference type="Proteomes" id="UP000029431">
    <property type="component" value="Chromosome"/>
</dbReference>
<evidence type="ECO:0000313" key="8">
    <source>
        <dbReference type="EMBL" id="AHD04646.1"/>
    </source>
</evidence>
<dbReference type="NCBIfam" id="TIGR04382">
    <property type="entry name" value="myo_inos_iolC_N"/>
    <property type="match status" value="1"/>
</dbReference>
<dbReference type="PANTHER" id="PTHR43085">
    <property type="entry name" value="HEXOKINASE FAMILY MEMBER"/>
    <property type="match status" value="1"/>
</dbReference>
<accession>V9W0X8</accession>
<dbReference type="PATRIC" id="fig|697284.3.peg.772"/>